<evidence type="ECO:0000313" key="1">
    <source>
        <dbReference type="EMBL" id="MWB97469.1"/>
    </source>
</evidence>
<dbReference type="SUPFAM" id="SSF55186">
    <property type="entry name" value="ThrRS/AlaRS common domain"/>
    <property type="match status" value="1"/>
</dbReference>
<dbReference type="Proteomes" id="UP000438182">
    <property type="component" value="Unassembled WGS sequence"/>
</dbReference>
<sequence>MTLPRSGTLVAYPTGALDGESVVRHVEALPDGRAAVLTDETPVHPVDARWPDQSADRAEFVLGGDGSRRIPIVDAIVGATDGASLFVGDDVPVRPGAEGWASVVVHVVDAADAGALQEGDAVGFQVDPELRAALSLGHTACHLASLALNLAVADRWSKQPRTDGLGTPDFDGLAIERSRILEGGSLDRYRLNKSLRRAGFQTEGLVDALAEIERRVEARLAIWVDAAAPIRIERAGDALADRREWVAELPEGTVRIPCGGTHVHSTAELAGLRVGFTLDDDAGTPVLVMSSSR</sequence>
<keyword evidence="1" id="KW-0378">Hydrolase</keyword>
<name>A0A6I4P0D7_9MICO</name>
<organism evidence="1 2">
    <name type="scientific">Agromyces seonyuensis</name>
    <dbReference type="NCBI Taxonomy" id="2662446"/>
    <lineage>
        <taxon>Bacteria</taxon>
        <taxon>Bacillati</taxon>
        <taxon>Actinomycetota</taxon>
        <taxon>Actinomycetes</taxon>
        <taxon>Micrococcales</taxon>
        <taxon>Microbacteriaceae</taxon>
        <taxon>Agromyces</taxon>
    </lineage>
</organism>
<evidence type="ECO:0000313" key="2">
    <source>
        <dbReference type="Proteomes" id="UP000438182"/>
    </source>
</evidence>
<dbReference type="AlphaFoldDB" id="A0A6I4P0D7"/>
<dbReference type="GO" id="GO:0016787">
    <property type="term" value="F:hydrolase activity"/>
    <property type="evidence" value="ECO:0007669"/>
    <property type="project" value="UniProtKB-KW"/>
</dbReference>
<dbReference type="EMBL" id="WSTA01000007">
    <property type="protein sequence ID" value="MWB97469.1"/>
    <property type="molecule type" value="Genomic_DNA"/>
</dbReference>
<keyword evidence="2" id="KW-1185">Reference proteome</keyword>
<dbReference type="Gene3D" id="3.30.980.10">
    <property type="entry name" value="Threonyl-trna Synthetase, Chain A, domain 2"/>
    <property type="match status" value="1"/>
</dbReference>
<dbReference type="GO" id="GO:0000166">
    <property type="term" value="F:nucleotide binding"/>
    <property type="evidence" value="ECO:0007669"/>
    <property type="project" value="InterPro"/>
</dbReference>
<dbReference type="RefSeq" id="WP_160422816.1">
    <property type="nucleotide sequence ID" value="NZ_WSTA01000007.1"/>
</dbReference>
<comment type="caution">
    <text evidence="1">The sequence shown here is derived from an EMBL/GenBank/DDBJ whole genome shotgun (WGS) entry which is preliminary data.</text>
</comment>
<protein>
    <submittedName>
        <fullName evidence="1">Metal-dependent hydrolase</fullName>
    </submittedName>
</protein>
<proteinExistence type="predicted"/>
<reference evidence="1 2" key="1">
    <citation type="submission" date="2019-12" db="EMBL/GenBank/DDBJ databases">
        <authorList>
            <person name="Kim Y.S."/>
        </authorList>
    </citation>
    <scope>NUCLEOTIDE SEQUENCE [LARGE SCALE GENOMIC DNA]</scope>
    <source>
        <strain evidence="1 2">MMS17-SY077</strain>
    </source>
</reference>
<gene>
    <name evidence="1" type="ORF">GB864_02700</name>
</gene>
<dbReference type="InterPro" id="IPR018163">
    <property type="entry name" value="Thr/Ala-tRNA-synth_IIc_edit"/>
</dbReference>
<accession>A0A6I4P0D7</accession>